<comment type="caution">
    <text evidence="1">The sequence shown here is derived from an EMBL/GenBank/DDBJ whole genome shotgun (WGS) entry which is preliminary data.</text>
</comment>
<keyword evidence="2" id="KW-1185">Reference proteome</keyword>
<organism evidence="1 2">
    <name type="scientific">Popillia japonica</name>
    <name type="common">Japanese beetle</name>
    <dbReference type="NCBI Taxonomy" id="7064"/>
    <lineage>
        <taxon>Eukaryota</taxon>
        <taxon>Metazoa</taxon>
        <taxon>Ecdysozoa</taxon>
        <taxon>Arthropoda</taxon>
        <taxon>Hexapoda</taxon>
        <taxon>Insecta</taxon>
        <taxon>Pterygota</taxon>
        <taxon>Neoptera</taxon>
        <taxon>Endopterygota</taxon>
        <taxon>Coleoptera</taxon>
        <taxon>Polyphaga</taxon>
        <taxon>Scarabaeiformia</taxon>
        <taxon>Scarabaeidae</taxon>
        <taxon>Rutelinae</taxon>
        <taxon>Popillia</taxon>
    </lineage>
</organism>
<name>A0AAW1HFT3_POPJA</name>
<sequence>MDKSVFRAYESYWDEEVMLLWTQQACGQGDSIEEIYADRVIRKSKFGKIFSRAWTKAATPSNVMSGFKATGIYPFDPSAIKDEAFAPSELTQRQQNKEPVNEREIIKKIVRKKSKKETSTLHYLIANFLPMIHSQTTLMSVTVKRNPL</sequence>
<evidence type="ECO:0000313" key="2">
    <source>
        <dbReference type="Proteomes" id="UP001458880"/>
    </source>
</evidence>
<protein>
    <submittedName>
        <fullName evidence="1">Uncharacterized protein</fullName>
    </submittedName>
</protein>
<evidence type="ECO:0000313" key="1">
    <source>
        <dbReference type="EMBL" id="KAK9675100.1"/>
    </source>
</evidence>
<dbReference type="Proteomes" id="UP001458880">
    <property type="component" value="Unassembled WGS sequence"/>
</dbReference>
<reference evidence="1 2" key="1">
    <citation type="journal article" date="2024" name="BMC Genomics">
        <title>De novo assembly and annotation of Popillia japonica's genome with initial clues to its potential as an invasive pest.</title>
        <authorList>
            <person name="Cucini C."/>
            <person name="Boschi S."/>
            <person name="Funari R."/>
            <person name="Cardaioli E."/>
            <person name="Iannotti N."/>
            <person name="Marturano G."/>
            <person name="Paoli F."/>
            <person name="Bruttini M."/>
            <person name="Carapelli A."/>
            <person name="Frati F."/>
            <person name="Nardi F."/>
        </authorList>
    </citation>
    <scope>NUCLEOTIDE SEQUENCE [LARGE SCALE GENOMIC DNA]</scope>
    <source>
        <strain evidence="1">DMR45628</strain>
    </source>
</reference>
<gene>
    <name evidence="1" type="ORF">QE152_g40635</name>
</gene>
<dbReference type="EMBL" id="JASPKY010001276">
    <property type="protein sequence ID" value="KAK9675100.1"/>
    <property type="molecule type" value="Genomic_DNA"/>
</dbReference>
<dbReference type="AlphaFoldDB" id="A0AAW1HFT3"/>
<accession>A0AAW1HFT3</accession>
<proteinExistence type="predicted"/>